<dbReference type="Gene3D" id="3.40.50.12080">
    <property type="match status" value="1"/>
</dbReference>
<gene>
    <name evidence="3" type="ORF">SAMN05445756_1320</name>
</gene>
<dbReference type="OrthoDB" id="3283619at2"/>
<reference evidence="3 4" key="1">
    <citation type="submission" date="2017-06" db="EMBL/GenBank/DDBJ databases">
        <authorList>
            <person name="Kim H.J."/>
            <person name="Triplett B.A."/>
        </authorList>
    </citation>
    <scope>NUCLEOTIDE SEQUENCE [LARGE SCALE GENOMIC DNA]</scope>
    <source>
        <strain evidence="3 4">DSM 22179</strain>
    </source>
</reference>
<evidence type="ECO:0000313" key="4">
    <source>
        <dbReference type="Proteomes" id="UP000198122"/>
    </source>
</evidence>
<proteinExistence type="predicted"/>
<evidence type="ECO:0000259" key="2">
    <source>
        <dbReference type="Pfam" id="PF18588"/>
    </source>
</evidence>
<dbReference type="Pfam" id="PF18588">
    <property type="entry name" value="WcbI"/>
    <property type="match status" value="1"/>
</dbReference>
<evidence type="ECO:0000256" key="1">
    <source>
        <dbReference type="SAM" id="MobiDB-lite"/>
    </source>
</evidence>
<dbReference type="AlphaFoldDB" id="A0A212THF5"/>
<dbReference type="SUPFAM" id="SSF53756">
    <property type="entry name" value="UDP-Glycosyltransferase/glycogen phosphorylase"/>
    <property type="match status" value="1"/>
</dbReference>
<sequence length="664" mass="70420">MTDDEGRRRHYGHFYGVDPLPDGPIGIVHGNCQAESLRVLLSALPDSPFTVRIPPVHELEAEDLPHLDALLARTTMLVSQPIRDGYRGHPVGTDEVAPRLAPGARVVRFPVIRHRGLHPYQRLVRGAGIVDPPVVPYQDTRAIARAAGMPQPVLDADAVRAIAEESFAEQLRRTEAAGSVRVDDLQRAAGTRVTNTINHPGNPVLIGLAQRIADELGLPGTVEDPGRELLRSIYAPVLPSTLAALGLEGEPRVDWTVGGEPLADEQVLTEQAAWLRTRPRILAACLTACRDDLATGGSLLSMPMRDGAALGDGSLGAPLETLHLVVGPERHGVTRHATRLAEAGGQEIVRVEDAPQTLAASTGPASMPELAERLRGRVVVVHFTDRAFGPDPASSADAFERLVAPAAGVQVVLHDLPQPSDGAGMERRAAAYRRVCDAADRIVVSSEHERRLAIALGVEPNGVGVVPLPIEKPAEEPEGGAAPAEAPTQDLLPPGRWVSTLGFAYPGKGMEEVVDTVGALGLPEIGVVNLGGAAPGHEDLLEQLAERAAAVGTRFHATGWLEDDELLAASRAVDVPVAFHRHVSASGSVNSWIAAGRRPVVATSDYMVEQHLRMPGALTLVEDEAGLGEAIRAGLDDPALTRLADPDVLWPTWAEAATLLGTLR</sequence>
<organism evidence="3 4">
    <name type="scientific">Kytococcus aerolatus</name>
    <dbReference type="NCBI Taxonomy" id="592308"/>
    <lineage>
        <taxon>Bacteria</taxon>
        <taxon>Bacillati</taxon>
        <taxon>Actinomycetota</taxon>
        <taxon>Actinomycetes</taxon>
        <taxon>Micrococcales</taxon>
        <taxon>Kytococcaceae</taxon>
        <taxon>Kytococcus</taxon>
    </lineage>
</organism>
<evidence type="ECO:0000313" key="3">
    <source>
        <dbReference type="EMBL" id="SNC65405.1"/>
    </source>
</evidence>
<dbReference type="InterPro" id="IPR041307">
    <property type="entry name" value="WcbI"/>
</dbReference>
<dbReference type="Gene3D" id="3.40.50.2000">
    <property type="entry name" value="Glycogen Phosphorylase B"/>
    <property type="match status" value="2"/>
</dbReference>
<feature type="domain" description="Polysaccharide biosynthesis enzyme WcbI" evidence="2">
    <location>
        <begin position="27"/>
        <end position="220"/>
    </location>
</feature>
<name>A0A212THF5_9MICO</name>
<keyword evidence="3" id="KW-0808">Transferase</keyword>
<dbReference type="GO" id="GO:0016740">
    <property type="term" value="F:transferase activity"/>
    <property type="evidence" value="ECO:0007669"/>
    <property type="project" value="UniProtKB-KW"/>
</dbReference>
<dbReference type="Proteomes" id="UP000198122">
    <property type="component" value="Unassembled WGS sequence"/>
</dbReference>
<protein>
    <submittedName>
        <fullName evidence="3">Glycosyltransferase involved in cell wall bisynthesis</fullName>
    </submittedName>
</protein>
<dbReference type="EMBL" id="FYEZ01000001">
    <property type="protein sequence ID" value="SNC65405.1"/>
    <property type="molecule type" value="Genomic_DNA"/>
</dbReference>
<accession>A0A212THF5</accession>
<feature type="region of interest" description="Disordered" evidence="1">
    <location>
        <begin position="470"/>
        <end position="490"/>
    </location>
</feature>
<dbReference type="RefSeq" id="WP_088818172.1">
    <property type="nucleotide sequence ID" value="NZ_FYEZ01000001.1"/>
</dbReference>
<keyword evidence="4" id="KW-1185">Reference proteome</keyword>